<dbReference type="Pfam" id="PF08205">
    <property type="entry name" value="C2-set_2"/>
    <property type="match status" value="1"/>
</dbReference>
<dbReference type="SUPFAM" id="SSF48726">
    <property type="entry name" value="Immunoglobulin"/>
    <property type="match status" value="5"/>
</dbReference>
<evidence type="ECO:0000256" key="4">
    <source>
        <dbReference type="ARBA" id="ARBA00023136"/>
    </source>
</evidence>
<dbReference type="PROSITE" id="PS50835">
    <property type="entry name" value="IG_LIKE"/>
    <property type="match status" value="5"/>
</dbReference>
<comment type="subcellular location">
    <subcellularLocation>
        <location evidence="1">Membrane</location>
        <topology evidence="1">Single-pass membrane protein</topology>
    </subcellularLocation>
</comment>
<keyword evidence="5" id="KW-1015">Disulfide bond</keyword>
<evidence type="ECO:0000313" key="8">
    <source>
        <dbReference type="RefSeq" id="XP_022247760.1"/>
    </source>
</evidence>
<name>A0ABM1SVV4_LIMPO</name>
<dbReference type="GeneID" id="106464362"/>
<dbReference type="InterPro" id="IPR003598">
    <property type="entry name" value="Ig_sub2"/>
</dbReference>
<evidence type="ECO:0000256" key="1">
    <source>
        <dbReference type="ARBA" id="ARBA00004167"/>
    </source>
</evidence>
<dbReference type="Proteomes" id="UP000694941">
    <property type="component" value="Unplaced"/>
</dbReference>
<feature type="domain" description="Ig-like" evidence="6">
    <location>
        <begin position="31"/>
        <end position="127"/>
    </location>
</feature>
<reference evidence="8" key="1">
    <citation type="submission" date="2025-08" db="UniProtKB">
        <authorList>
            <consortium name="RefSeq"/>
        </authorList>
    </citation>
    <scope>IDENTIFICATION</scope>
    <source>
        <tissue evidence="8">Muscle</tissue>
    </source>
</reference>
<dbReference type="Pfam" id="PF07686">
    <property type="entry name" value="V-set"/>
    <property type="match status" value="1"/>
</dbReference>
<evidence type="ECO:0000256" key="3">
    <source>
        <dbReference type="ARBA" id="ARBA00022989"/>
    </source>
</evidence>
<dbReference type="Pfam" id="PF13927">
    <property type="entry name" value="Ig_3"/>
    <property type="match status" value="1"/>
</dbReference>
<dbReference type="InterPro" id="IPR013162">
    <property type="entry name" value="CD80_C2-set"/>
</dbReference>
<gene>
    <name evidence="8" type="primary">LOC106464362</name>
</gene>
<feature type="domain" description="Ig-like" evidence="6">
    <location>
        <begin position="351"/>
        <end position="443"/>
    </location>
</feature>
<dbReference type="InterPro" id="IPR013106">
    <property type="entry name" value="Ig_V-set"/>
</dbReference>
<dbReference type="Gene3D" id="2.60.40.10">
    <property type="entry name" value="Immunoglobulins"/>
    <property type="match status" value="5"/>
</dbReference>
<dbReference type="InterPro" id="IPR003599">
    <property type="entry name" value="Ig_sub"/>
</dbReference>
<sequence length="555" mass="62090">MSFTTVKFYSGTFVPTNKWLKIFACYVLLPPVLSHLVYESVVGGSAEIACNFSSLHEDKVSLILWYKDNATKPIYIMDARNGIRNKPAHLPSGTLTNRSFYNVSIFPSILQVWDIKEDDHGMYKCRVDYKHEPTEYFIVFLEVIVPPRETIIMDKYGQRLKDLIGPYSEGTSLLLICEADGGKPPPALTWWKRDNLLLANYTITPQGFTRNEIVLQQLRREDLLSSLTCKASNTNLTIPISSSVIVDLYLKPLDVRITTINRPLIANRPAELVCETWGARPPAQVTWWMGTKRLTAVTDSVTADGNHTVSTVSFTAKVGDNGKNVTCRADNLLLQESAITDVRNLLVYYTPQVRMSILSQLNGNGVVEGSDVRLECLVDASPAEVDVWWRFNGSTLTPDLKSGISLDNLSLLIKNVQQHHQGKYQCMATNQEGEGRSDEKLLVVQYPPVCKDPKLKMIAVSPGSEVNVLCEVEAEPKNVEFHWILNNTLGVTSVKTATSNWTTSVTTISLLGHIDFGTLFCWAENHVGRQEIPCQYKIVPGVYAMLIEANTYNYG</sequence>
<evidence type="ECO:0000259" key="6">
    <source>
        <dbReference type="PROSITE" id="PS50835"/>
    </source>
</evidence>
<dbReference type="InterPro" id="IPR036179">
    <property type="entry name" value="Ig-like_dom_sf"/>
</dbReference>
<protein>
    <submittedName>
        <fullName evidence="8">Lachesin-like</fullName>
    </submittedName>
</protein>
<dbReference type="PANTHER" id="PTHR23278">
    <property type="entry name" value="SIDESTEP PROTEIN"/>
    <property type="match status" value="1"/>
</dbReference>
<keyword evidence="7" id="KW-1185">Reference proteome</keyword>
<feature type="domain" description="Ig-like" evidence="6">
    <location>
        <begin position="147"/>
        <end position="241"/>
    </location>
</feature>
<feature type="domain" description="Ig-like" evidence="6">
    <location>
        <begin position="252"/>
        <end position="340"/>
    </location>
</feature>
<evidence type="ECO:0000313" key="7">
    <source>
        <dbReference type="Proteomes" id="UP000694941"/>
    </source>
</evidence>
<dbReference type="RefSeq" id="XP_022247760.1">
    <property type="nucleotide sequence ID" value="XM_022392052.1"/>
</dbReference>
<accession>A0ABM1SVV4</accession>
<dbReference type="SMART" id="SM00408">
    <property type="entry name" value="IGc2"/>
    <property type="match status" value="3"/>
</dbReference>
<proteinExistence type="predicted"/>
<evidence type="ECO:0000256" key="2">
    <source>
        <dbReference type="ARBA" id="ARBA00022692"/>
    </source>
</evidence>
<keyword evidence="2" id="KW-0812">Transmembrane</keyword>
<dbReference type="InterPro" id="IPR007110">
    <property type="entry name" value="Ig-like_dom"/>
</dbReference>
<dbReference type="InterPro" id="IPR013783">
    <property type="entry name" value="Ig-like_fold"/>
</dbReference>
<keyword evidence="3" id="KW-1133">Transmembrane helix</keyword>
<organism evidence="7 8">
    <name type="scientific">Limulus polyphemus</name>
    <name type="common">Atlantic horseshoe crab</name>
    <dbReference type="NCBI Taxonomy" id="6850"/>
    <lineage>
        <taxon>Eukaryota</taxon>
        <taxon>Metazoa</taxon>
        <taxon>Ecdysozoa</taxon>
        <taxon>Arthropoda</taxon>
        <taxon>Chelicerata</taxon>
        <taxon>Merostomata</taxon>
        <taxon>Xiphosura</taxon>
        <taxon>Limulidae</taxon>
        <taxon>Limulus</taxon>
    </lineage>
</organism>
<dbReference type="PANTHER" id="PTHR23278:SF19">
    <property type="entry name" value="OBSCURIN"/>
    <property type="match status" value="1"/>
</dbReference>
<feature type="domain" description="Ig-like" evidence="6">
    <location>
        <begin position="453"/>
        <end position="539"/>
    </location>
</feature>
<evidence type="ECO:0000256" key="5">
    <source>
        <dbReference type="ARBA" id="ARBA00023157"/>
    </source>
</evidence>
<dbReference type="SMART" id="SM00409">
    <property type="entry name" value="IG"/>
    <property type="match status" value="4"/>
</dbReference>
<keyword evidence="4" id="KW-0472">Membrane</keyword>